<keyword evidence="2" id="KW-0732">Signal</keyword>
<accession>A0A3A8JAV2</accession>
<gene>
    <name evidence="3" type="ORF">D7V88_04955</name>
</gene>
<feature type="chain" id="PRO_5017471093" description="DUF3592 domain-containing protein" evidence="2">
    <location>
        <begin position="25"/>
        <end position="267"/>
    </location>
</feature>
<feature type="transmembrane region" description="Helical" evidence="1">
    <location>
        <begin position="184"/>
        <end position="204"/>
    </location>
</feature>
<dbReference type="InterPro" id="IPR008993">
    <property type="entry name" value="TIMP-like_OB-fold"/>
</dbReference>
<reference evidence="4" key="1">
    <citation type="submission" date="2018-09" db="EMBL/GenBank/DDBJ databases">
        <authorList>
            <person name="Livingstone P.G."/>
            <person name="Whitworth D.E."/>
        </authorList>
    </citation>
    <scope>NUCLEOTIDE SEQUENCE [LARGE SCALE GENOMIC DNA]</scope>
    <source>
        <strain evidence="4">CA054A</strain>
    </source>
</reference>
<evidence type="ECO:0000256" key="1">
    <source>
        <dbReference type="SAM" id="Phobius"/>
    </source>
</evidence>
<keyword evidence="1" id="KW-1133">Transmembrane helix</keyword>
<keyword evidence="4" id="KW-1185">Reference proteome</keyword>
<evidence type="ECO:0000313" key="3">
    <source>
        <dbReference type="EMBL" id="RKG92812.1"/>
    </source>
</evidence>
<feature type="signal peptide" evidence="2">
    <location>
        <begin position="1"/>
        <end position="24"/>
    </location>
</feature>
<evidence type="ECO:0008006" key="5">
    <source>
        <dbReference type="Google" id="ProtNLM"/>
    </source>
</evidence>
<evidence type="ECO:0000256" key="2">
    <source>
        <dbReference type="SAM" id="SignalP"/>
    </source>
</evidence>
<sequence length="267" mass="29379">MFVTMRWARLSVLLVFLVPATAAACSCEPTRNILELELADAQTIIFIGAVDAGDGGARRERFFIRERLLRVRPFLFLRGSWPERPVELWASTVESSSDCGAHLQTGWTYLLVARRTDDGKLGAGPCSMTAPLFVYGVLIGLLATLLLVAGAIVWGLWRWLRRVLSPQGPAEVGRHVTAWTRSPGAWLFASGGLLAMAVLLWNLAPHLSRPGTSERWAEPYEPDLRMFALALGILACISGALATLCCATWVALQTWRRTRSYARPTAS</sequence>
<organism evidence="3 4">
    <name type="scientific">Corallococcus terminator</name>
    <dbReference type="NCBI Taxonomy" id="2316733"/>
    <lineage>
        <taxon>Bacteria</taxon>
        <taxon>Pseudomonadati</taxon>
        <taxon>Myxococcota</taxon>
        <taxon>Myxococcia</taxon>
        <taxon>Myxococcales</taxon>
        <taxon>Cystobacterineae</taxon>
        <taxon>Myxococcaceae</taxon>
        <taxon>Corallococcus</taxon>
    </lineage>
</organism>
<dbReference type="PROSITE" id="PS51257">
    <property type="entry name" value="PROKAR_LIPOPROTEIN"/>
    <property type="match status" value="1"/>
</dbReference>
<comment type="caution">
    <text evidence="3">The sequence shown here is derived from an EMBL/GenBank/DDBJ whole genome shotgun (WGS) entry which is preliminary data.</text>
</comment>
<dbReference type="SUPFAM" id="SSF50242">
    <property type="entry name" value="TIMP-like"/>
    <property type="match status" value="1"/>
</dbReference>
<dbReference type="EMBL" id="RAVZ01000019">
    <property type="protein sequence ID" value="RKG92812.1"/>
    <property type="molecule type" value="Genomic_DNA"/>
</dbReference>
<protein>
    <recommendedName>
        <fullName evidence="5">DUF3592 domain-containing protein</fullName>
    </recommendedName>
</protein>
<dbReference type="Proteomes" id="UP000268094">
    <property type="component" value="Unassembled WGS sequence"/>
</dbReference>
<proteinExistence type="predicted"/>
<evidence type="ECO:0000313" key="4">
    <source>
        <dbReference type="Proteomes" id="UP000268094"/>
    </source>
</evidence>
<name>A0A3A8JAV2_9BACT</name>
<feature type="transmembrane region" description="Helical" evidence="1">
    <location>
        <begin position="224"/>
        <end position="252"/>
    </location>
</feature>
<keyword evidence="1" id="KW-0812">Transmembrane</keyword>
<feature type="transmembrane region" description="Helical" evidence="1">
    <location>
        <begin position="132"/>
        <end position="157"/>
    </location>
</feature>
<keyword evidence="1" id="KW-0472">Membrane</keyword>
<dbReference type="AlphaFoldDB" id="A0A3A8JAV2"/>